<organism evidence="2 3">
    <name type="scientific">Ferroacidibacillus organovorans</name>
    <dbReference type="NCBI Taxonomy" id="1765683"/>
    <lineage>
        <taxon>Bacteria</taxon>
        <taxon>Bacillati</taxon>
        <taxon>Bacillota</taxon>
        <taxon>Bacilli</taxon>
        <taxon>Bacillales</taxon>
        <taxon>Alicyclobacillaceae</taxon>
        <taxon>Ferroacidibacillus</taxon>
    </lineage>
</organism>
<dbReference type="PANTHER" id="PTHR43861:SF1">
    <property type="entry name" value="TRANS-ACONITATE 2-METHYLTRANSFERASE"/>
    <property type="match status" value="1"/>
</dbReference>
<dbReference type="Proteomes" id="UP000077421">
    <property type="component" value="Unassembled WGS sequence"/>
</dbReference>
<protein>
    <recommendedName>
        <fullName evidence="1">Methyltransferase type 11 domain-containing protein</fullName>
    </recommendedName>
</protein>
<dbReference type="RefSeq" id="WP_197467722.1">
    <property type="nucleotide sequence ID" value="NZ_LSUQ01000046.1"/>
</dbReference>
<dbReference type="PANTHER" id="PTHR43861">
    <property type="entry name" value="TRANS-ACONITATE 2-METHYLTRANSFERASE-RELATED"/>
    <property type="match status" value="1"/>
</dbReference>
<dbReference type="GO" id="GO:0008757">
    <property type="term" value="F:S-adenosylmethionine-dependent methyltransferase activity"/>
    <property type="evidence" value="ECO:0007669"/>
    <property type="project" value="InterPro"/>
</dbReference>
<dbReference type="SUPFAM" id="SSF53335">
    <property type="entry name" value="S-adenosyl-L-methionine-dependent methyltransferases"/>
    <property type="match status" value="1"/>
</dbReference>
<reference evidence="2 3" key="1">
    <citation type="submission" date="2016-02" db="EMBL/GenBank/DDBJ databases">
        <title>Draft genome sequence of Acidibacillus ferrooxidans SLC66.</title>
        <authorList>
            <person name="Oliveira G."/>
            <person name="Nancucheo I."/>
            <person name="Dall'Agnol H."/>
            <person name="Johnson B."/>
            <person name="Oliveira R."/>
            <person name="Nunes G.L."/>
            <person name="Tzotzos G."/>
            <person name="Orellana S.C."/>
            <person name="Salim A.C."/>
            <person name="Araujo F.M."/>
        </authorList>
    </citation>
    <scope>NUCLEOTIDE SEQUENCE [LARGE SCALE GENOMIC DNA]</scope>
    <source>
        <strain evidence="2 3">SLC66</strain>
    </source>
</reference>
<dbReference type="Gene3D" id="3.40.50.150">
    <property type="entry name" value="Vaccinia Virus protein VP39"/>
    <property type="match status" value="1"/>
</dbReference>
<dbReference type="Pfam" id="PF08241">
    <property type="entry name" value="Methyltransf_11"/>
    <property type="match status" value="1"/>
</dbReference>
<evidence type="ECO:0000259" key="1">
    <source>
        <dbReference type="Pfam" id="PF08241"/>
    </source>
</evidence>
<feature type="domain" description="Methyltransferase type 11" evidence="1">
    <location>
        <begin position="47"/>
        <end position="139"/>
    </location>
</feature>
<accession>A0A853KCR0</accession>
<dbReference type="InterPro" id="IPR029063">
    <property type="entry name" value="SAM-dependent_MTases_sf"/>
</dbReference>
<dbReference type="EMBL" id="LSUQ01000046">
    <property type="protein sequence ID" value="OAG93200.1"/>
    <property type="molecule type" value="Genomic_DNA"/>
</dbReference>
<evidence type="ECO:0000313" key="2">
    <source>
        <dbReference type="EMBL" id="OAG93200.1"/>
    </source>
</evidence>
<dbReference type="AlphaFoldDB" id="A0A853KCR0"/>
<dbReference type="InterPro" id="IPR013216">
    <property type="entry name" value="Methyltransf_11"/>
</dbReference>
<name>A0A853KCR0_9BACL</name>
<evidence type="ECO:0000313" key="3">
    <source>
        <dbReference type="Proteomes" id="UP000077421"/>
    </source>
</evidence>
<dbReference type="CDD" id="cd02440">
    <property type="entry name" value="AdoMet_MTases"/>
    <property type="match status" value="1"/>
</dbReference>
<comment type="caution">
    <text evidence="2">The sequence shown here is derived from an EMBL/GenBank/DDBJ whole genome shotgun (WGS) entry which is preliminary data.</text>
</comment>
<gene>
    <name evidence="2" type="ORF">AYW79_11890</name>
</gene>
<sequence>MNQKAYDNETFFEGYKQLRATGSGLNDALEQPAIRSLLPALSGLEVLDLGCGMGQFAAYCADSAEKRIVGVDISEKMISYARAQNAGDNIEYIQMDIEEVQFQDNAFNLVVSSFVMHYVADYTGLLIEVYRWLRPGGSLSTYVSIRL</sequence>
<proteinExistence type="predicted"/>